<organism evidence="2 3">
    <name type="scientific">Pogonomyrmex barbatus</name>
    <name type="common">red harvester ant</name>
    <dbReference type="NCBI Taxonomy" id="144034"/>
    <lineage>
        <taxon>Eukaryota</taxon>
        <taxon>Metazoa</taxon>
        <taxon>Ecdysozoa</taxon>
        <taxon>Arthropoda</taxon>
        <taxon>Hexapoda</taxon>
        <taxon>Insecta</taxon>
        <taxon>Pterygota</taxon>
        <taxon>Neoptera</taxon>
        <taxon>Endopterygota</taxon>
        <taxon>Hymenoptera</taxon>
        <taxon>Apocrita</taxon>
        <taxon>Aculeata</taxon>
        <taxon>Formicoidea</taxon>
        <taxon>Formicidae</taxon>
        <taxon>Myrmicinae</taxon>
        <taxon>Pogonomyrmex</taxon>
    </lineage>
</organism>
<evidence type="ECO:0000313" key="3">
    <source>
        <dbReference type="RefSeq" id="XP_011635388.1"/>
    </source>
</evidence>
<feature type="region of interest" description="Disordered" evidence="1">
    <location>
        <begin position="1"/>
        <end position="25"/>
    </location>
</feature>
<keyword evidence="2" id="KW-1185">Reference proteome</keyword>
<proteinExistence type="predicted"/>
<dbReference type="InterPro" id="IPR052709">
    <property type="entry name" value="Transposase-MT_Hybrid"/>
</dbReference>
<gene>
    <name evidence="3" type="primary">LOC105426021</name>
</gene>
<reference evidence="3" key="1">
    <citation type="submission" date="2025-08" db="UniProtKB">
        <authorList>
            <consortium name="RefSeq"/>
        </authorList>
    </citation>
    <scope>IDENTIFICATION</scope>
</reference>
<dbReference type="GO" id="GO:0003676">
    <property type="term" value="F:nucleic acid binding"/>
    <property type="evidence" value="ECO:0007669"/>
    <property type="project" value="InterPro"/>
</dbReference>
<sequence length="133" mass="15815">MLKDGRESVENEPHQRRSKTSTDEQHVKQIKDLVLQNRRLTIRELADTVNISFGSVQTILKDHLCLRRVKSRLVPKTLNFFKKQRRVEVCETMISDYQDKMKRMITGDETWICVRPGNNRPIERISCKRHRQV</sequence>
<protein>
    <recommendedName>
        <fullName evidence="4">Histone-lysine N-methyltransferase SETMAR-like</fullName>
    </recommendedName>
</protein>
<dbReference type="PANTHER" id="PTHR46060">
    <property type="entry name" value="MARINER MOS1 TRANSPOSASE-LIKE PROTEIN"/>
    <property type="match status" value="1"/>
</dbReference>
<dbReference type="OrthoDB" id="7542570at2759"/>
<dbReference type="Proteomes" id="UP000504615">
    <property type="component" value="Unplaced"/>
</dbReference>
<evidence type="ECO:0008006" key="4">
    <source>
        <dbReference type="Google" id="ProtNLM"/>
    </source>
</evidence>
<dbReference type="KEGG" id="pbar:105426021"/>
<name>A0A6I9W2K0_9HYME</name>
<dbReference type="AlphaFoldDB" id="A0A6I9W2K0"/>
<dbReference type="InterPro" id="IPR036397">
    <property type="entry name" value="RNaseH_sf"/>
</dbReference>
<dbReference type="Gene3D" id="3.30.420.10">
    <property type="entry name" value="Ribonuclease H-like superfamily/Ribonuclease H"/>
    <property type="match status" value="1"/>
</dbReference>
<dbReference type="PANTHER" id="PTHR46060:SF1">
    <property type="entry name" value="MARINER MOS1 TRANSPOSASE-LIKE PROTEIN"/>
    <property type="match status" value="1"/>
</dbReference>
<dbReference type="RefSeq" id="XP_011635388.1">
    <property type="nucleotide sequence ID" value="XM_011637086.2"/>
</dbReference>
<evidence type="ECO:0000313" key="2">
    <source>
        <dbReference type="Proteomes" id="UP000504615"/>
    </source>
</evidence>
<evidence type="ECO:0000256" key="1">
    <source>
        <dbReference type="SAM" id="MobiDB-lite"/>
    </source>
</evidence>
<accession>A0A6I9W2K0</accession>
<dbReference type="GeneID" id="105426021"/>